<dbReference type="SUPFAM" id="SSF55729">
    <property type="entry name" value="Acyl-CoA N-acyltransferases (Nat)"/>
    <property type="match status" value="1"/>
</dbReference>
<dbReference type="Proteomes" id="UP000000269">
    <property type="component" value="Chromosome"/>
</dbReference>
<proteinExistence type="predicted"/>
<dbReference type="STRING" id="350688.Clos_1692"/>
<dbReference type="Gene3D" id="3.40.630.30">
    <property type="match status" value="1"/>
</dbReference>
<accession>A8MGK9</accession>
<protein>
    <recommendedName>
        <fullName evidence="1">N-acetyltransferase domain-containing protein</fullName>
    </recommendedName>
</protein>
<dbReference type="HOGENOM" id="CLU_825479_0_0_9"/>
<feature type="domain" description="N-acetyltransferase" evidence="1">
    <location>
        <begin position="68"/>
        <end position="230"/>
    </location>
</feature>
<dbReference type="Pfam" id="PF00583">
    <property type="entry name" value="Acetyltransf_1"/>
    <property type="match status" value="1"/>
</dbReference>
<evidence type="ECO:0000259" key="1">
    <source>
        <dbReference type="PROSITE" id="PS51186"/>
    </source>
</evidence>
<dbReference type="GO" id="GO:0016747">
    <property type="term" value="F:acyltransferase activity, transferring groups other than amino-acyl groups"/>
    <property type="evidence" value="ECO:0007669"/>
    <property type="project" value="InterPro"/>
</dbReference>
<dbReference type="OrthoDB" id="1954250at2"/>
<keyword evidence="3" id="KW-1185">Reference proteome</keyword>
<name>A8MGK9_ALKOO</name>
<sequence length="357" mass="42232">MAKNIEVTINDEAYEILKSESILHKLDMQRYVSMMIEESSGKKRIDRNYIEEKIRKPLEKILVDLDEIELNTIKKDIKDKIMIIPLNLYKKKLPEELDKIILYYNQQSLYDTDHFYLILDGANIVGYVGMTINEEDAPYGKYVYIFGFYLYKEYQNHRNTKYIMGFIQSVGRKNQCYSIDVVLEGSNLGFEHFREMGFNGLNSTDIIQIDGLKNEQIDLNLFTIEKCMLEDVQNFLPVARTEPTNFMLKRWESKKEAIEIYSILNKDEKRIAMYVKEDKNIHTAQYNFITLLVEKEHLYDDPYIEKILFILKGLLSKGLPENDKMVVAICKYMNKNQSLYKEKDILDSINWLRKNNS</sequence>
<reference evidence="3" key="1">
    <citation type="submission" date="2007-10" db="EMBL/GenBank/DDBJ databases">
        <title>Complete genome of Alkaliphilus oremlandii OhILAs.</title>
        <authorList>
            <person name="Copeland A."/>
            <person name="Lucas S."/>
            <person name="Lapidus A."/>
            <person name="Barry K."/>
            <person name="Detter J.C."/>
            <person name="Glavina del Rio T."/>
            <person name="Hammon N."/>
            <person name="Israni S."/>
            <person name="Dalin E."/>
            <person name="Tice H."/>
            <person name="Pitluck S."/>
            <person name="Chain P."/>
            <person name="Malfatti S."/>
            <person name="Shin M."/>
            <person name="Vergez L."/>
            <person name="Schmutz J."/>
            <person name="Larimer F."/>
            <person name="Land M."/>
            <person name="Hauser L."/>
            <person name="Kyrpides N."/>
            <person name="Mikhailova N."/>
            <person name="Stolz J.F."/>
            <person name="Dawson A."/>
            <person name="Fisher E."/>
            <person name="Crable B."/>
            <person name="Perera E."/>
            <person name="Lisak J."/>
            <person name="Ranganathan M."/>
            <person name="Basu P."/>
            <person name="Richardson P."/>
        </authorList>
    </citation>
    <scope>NUCLEOTIDE SEQUENCE [LARGE SCALE GENOMIC DNA]</scope>
    <source>
        <strain evidence="3">OhILAs</strain>
    </source>
</reference>
<evidence type="ECO:0000313" key="3">
    <source>
        <dbReference type="Proteomes" id="UP000000269"/>
    </source>
</evidence>
<gene>
    <name evidence="2" type="ordered locus">Clos_1692</name>
</gene>
<dbReference type="PROSITE" id="PS51186">
    <property type="entry name" value="GNAT"/>
    <property type="match status" value="1"/>
</dbReference>
<dbReference type="RefSeq" id="WP_012159544.1">
    <property type="nucleotide sequence ID" value="NC_009922.1"/>
</dbReference>
<dbReference type="KEGG" id="aoe:Clos_1692"/>
<dbReference type="InterPro" id="IPR016181">
    <property type="entry name" value="Acyl_CoA_acyltransferase"/>
</dbReference>
<dbReference type="EMBL" id="CP000853">
    <property type="protein sequence ID" value="ABW19232.1"/>
    <property type="molecule type" value="Genomic_DNA"/>
</dbReference>
<dbReference type="AlphaFoldDB" id="A8MGK9"/>
<organism evidence="2 3">
    <name type="scientific">Alkaliphilus oremlandii (strain OhILAs)</name>
    <name type="common">Clostridium oremlandii (strain OhILAs)</name>
    <dbReference type="NCBI Taxonomy" id="350688"/>
    <lineage>
        <taxon>Bacteria</taxon>
        <taxon>Bacillati</taxon>
        <taxon>Bacillota</taxon>
        <taxon>Clostridia</taxon>
        <taxon>Peptostreptococcales</taxon>
        <taxon>Natronincolaceae</taxon>
        <taxon>Alkaliphilus</taxon>
    </lineage>
</organism>
<evidence type="ECO:0000313" key="2">
    <source>
        <dbReference type="EMBL" id="ABW19232.1"/>
    </source>
</evidence>
<dbReference type="InterPro" id="IPR000182">
    <property type="entry name" value="GNAT_dom"/>
</dbReference>